<dbReference type="PROSITE" id="PS50995">
    <property type="entry name" value="HTH_MARR_2"/>
    <property type="match status" value="1"/>
</dbReference>
<dbReference type="RefSeq" id="WP_377944312.1">
    <property type="nucleotide sequence ID" value="NZ_JBHUCX010000058.1"/>
</dbReference>
<reference evidence="6" key="1">
    <citation type="journal article" date="2019" name="Int. J. Syst. Evol. Microbiol.">
        <title>The Global Catalogue of Microorganisms (GCM) 10K type strain sequencing project: providing services to taxonomists for standard genome sequencing and annotation.</title>
        <authorList>
            <consortium name="The Broad Institute Genomics Platform"/>
            <consortium name="The Broad Institute Genome Sequencing Center for Infectious Disease"/>
            <person name="Wu L."/>
            <person name="Ma J."/>
        </authorList>
    </citation>
    <scope>NUCLEOTIDE SEQUENCE [LARGE SCALE GENOMIC DNA]</scope>
    <source>
        <strain evidence="6">CGMCC 1.12286</strain>
    </source>
</reference>
<name>A0ABW4JJ61_9BACL</name>
<evidence type="ECO:0000256" key="1">
    <source>
        <dbReference type="ARBA" id="ARBA00023015"/>
    </source>
</evidence>
<gene>
    <name evidence="5" type="ORF">ACFSB2_17050</name>
</gene>
<keyword evidence="1" id="KW-0805">Transcription regulation</keyword>
<dbReference type="Proteomes" id="UP001597079">
    <property type="component" value="Unassembled WGS sequence"/>
</dbReference>
<evidence type="ECO:0000256" key="2">
    <source>
        <dbReference type="ARBA" id="ARBA00023125"/>
    </source>
</evidence>
<keyword evidence="2" id="KW-0238">DNA-binding</keyword>
<accession>A0ABW4JJ61</accession>
<dbReference type="SUPFAM" id="SSF46785">
    <property type="entry name" value="Winged helix' DNA-binding domain"/>
    <property type="match status" value="1"/>
</dbReference>
<comment type="caution">
    <text evidence="5">The sequence shown here is derived from an EMBL/GenBank/DDBJ whole genome shotgun (WGS) entry which is preliminary data.</text>
</comment>
<dbReference type="InterPro" id="IPR036390">
    <property type="entry name" value="WH_DNA-bd_sf"/>
</dbReference>
<sequence length="179" mass="20115">MAWLLDGEIRSVGPCGVLRNEVRNIFTSENPTVQKLFHSFMRFKRVKLHGGASSGRKPSDVRVLFCIKRGEEADVTGVKVSDISHHLNVAAPTITQLIKGLEESGLVERKMDEADRRVIRVKLTDEGEKTIQQAHKELSDTLDGLISYLGEEDSNQLAELLAKVCQYYSERQLRSFGDD</sequence>
<dbReference type="SMART" id="SM00347">
    <property type="entry name" value="HTH_MARR"/>
    <property type="match status" value="1"/>
</dbReference>
<keyword evidence="6" id="KW-1185">Reference proteome</keyword>
<evidence type="ECO:0000313" key="6">
    <source>
        <dbReference type="Proteomes" id="UP001597079"/>
    </source>
</evidence>
<protein>
    <submittedName>
        <fullName evidence="5">MarR family winged helix-turn-helix transcriptional regulator</fullName>
    </submittedName>
</protein>
<evidence type="ECO:0000256" key="3">
    <source>
        <dbReference type="ARBA" id="ARBA00023163"/>
    </source>
</evidence>
<dbReference type="PRINTS" id="PR00598">
    <property type="entry name" value="HTHMARR"/>
</dbReference>
<evidence type="ECO:0000259" key="4">
    <source>
        <dbReference type="PROSITE" id="PS50995"/>
    </source>
</evidence>
<dbReference type="Pfam" id="PF01047">
    <property type="entry name" value="MarR"/>
    <property type="match status" value="1"/>
</dbReference>
<dbReference type="PANTHER" id="PTHR42756:SF1">
    <property type="entry name" value="TRANSCRIPTIONAL REPRESSOR OF EMRAB OPERON"/>
    <property type="match status" value="1"/>
</dbReference>
<keyword evidence="3" id="KW-0804">Transcription</keyword>
<feature type="domain" description="HTH marR-type" evidence="4">
    <location>
        <begin position="29"/>
        <end position="166"/>
    </location>
</feature>
<evidence type="ECO:0000313" key="5">
    <source>
        <dbReference type="EMBL" id="MFD1676412.1"/>
    </source>
</evidence>
<dbReference type="Gene3D" id="1.10.10.10">
    <property type="entry name" value="Winged helix-like DNA-binding domain superfamily/Winged helix DNA-binding domain"/>
    <property type="match status" value="1"/>
</dbReference>
<dbReference type="EMBL" id="JBHUCX010000058">
    <property type="protein sequence ID" value="MFD1676412.1"/>
    <property type="molecule type" value="Genomic_DNA"/>
</dbReference>
<dbReference type="InterPro" id="IPR000835">
    <property type="entry name" value="HTH_MarR-typ"/>
</dbReference>
<proteinExistence type="predicted"/>
<dbReference type="InterPro" id="IPR036388">
    <property type="entry name" value="WH-like_DNA-bd_sf"/>
</dbReference>
<organism evidence="5 6">
    <name type="scientific">Alicyclobacillus fodiniaquatilis</name>
    <dbReference type="NCBI Taxonomy" id="1661150"/>
    <lineage>
        <taxon>Bacteria</taxon>
        <taxon>Bacillati</taxon>
        <taxon>Bacillota</taxon>
        <taxon>Bacilli</taxon>
        <taxon>Bacillales</taxon>
        <taxon>Alicyclobacillaceae</taxon>
        <taxon>Alicyclobacillus</taxon>
    </lineage>
</organism>
<dbReference type="PANTHER" id="PTHR42756">
    <property type="entry name" value="TRANSCRIPTIONAL REGULATOR, MARR"/>
    <property type="match status" value="1"/>
</dbReference>